<dbReference type="CDD" id="cd02440">
    <property type="entry name" value="AdoMet_MTases"/>
    <property type="match status" value="1"/>
</dbReference>
<proteinExistence type="inferred from homology"/>
<dbReference type="GO" id="GO:0005737">
    <property type="term" value="C:cytoplasm"/>
    <property type="evidence" value="ECO:0007669"/>
    <property type="project" value="UniProtKB-SubCell"/>
</dbReference>
<evidence type="ECO:0000256" key="9">
    <source>
        <dbReference type="ARBA" id="ARBA00022691"/>
    </source>
</evidence>
<sequence length="466" mass="51494">MSKRKLPAPRSARELAVRVLTDVEQKQAYSNLELKYALAEAALAPRDVALATELVYGTLGRLHTLDWMLGKFVSKPLGKLDGWARNLLRVSFYQISYLDRIPDRAVVHEAVEIAKRFGHAGIAGMVNGVLRSRLREPQKVEIPTNLPPVERIALAYSHPEWMVRAWIEQYGEAETEAMCAANNEAPALSLRANAIRVTRDELIEQIARQTPDAALTPSAVAPEGVVAHDLGNITELPAYASGSCTVQDESSMLVARAVAPASSMQVLDMCAAPGGKTTHIAELMKNRGEITALDIHDHKIKLIEANAFRLGISIIKGRAGDARDAAKLLAGQTFDRILVDAPCTGLGVIRRKPDIKWQKKPGDAEAISRIQYEILQTAAELAGPDTKIVYSTCTVEPEENEHVLRRFLADHPEWELDGTLADDMPEVVRHKYPTLTEGYMQMLPHHFHTDGFFISRLQRTNTAKEA</sequence>
<dbReference type="InterPro" id="IPR018314">
    <property type="entry name" value="RsmB/NOL1/NOP2-like_CS"/>
</dbReference>
<dbReference type="InterPro" id="IPR001678">
    <property type="entry name" value="MeTrfase_RsmB-F_NOP2_dom"/>
</dbReference>
<feature type="binding site" evidence="14">
    <location>
        <position position="294"/>
    </location>
    <ligand>
        <name>S-adenosyl-L-methionine</name>
        <dbReference type="ChEBI" id="CHEBI:59789"/>
    </ligand>
</feature>
<dbReference type="GO" id="GO:0008649">
    <property type="term" value="F:rRNA methyltransferase activity"/>
    <property type="evidence" value="ECO:0007669"/>
    <property type="project" value="InterPro"/>
</dbReference>
<evidence type="ECO:0000313" key="15">
    <source>
        <dbReference type="EMBL" id="BAU27538.1"/>
    </source>
</evidence>
<dbReference type="Proteomes" id="UP000217696">
    <property type="component" value="Chromosome"/>
</dbReference>
<dbReference type="InterPro" id="IPR054728">
    <property type="entry name" value="RsmB-like_ferredoxin"/>
</dbReference>
<comment type="function">
    <text evidence="1">Specifically methylates the cytosine at position 967 (m5C967) of 16S rRNA.</text>
</comment>
<dbReference type="RefSeq" id="WP_096464956.1">
    <property type="nucleotide sequence ID" value="NZ_AP017312.1"/>
</dbReference>
<keyword evidence="16" id="KW-1185">Reference proteome</keyword>
<gene>
    <name evidence="15" type="primary">rsmB</name>
    <name evidence="15" type="ORF">CB4_01712</name>
</gene>
<evidence type="ECO:0000256" key="11">
    <source>
        <dbReference type="ARBA" id="ARBA00030399"/>
    </source>
</evidence>
<dbReference type="InterPro" id="IPR023267">
    <property type="entry name" value="RCMT"/>
</dbReference>
<dbReference type="PANTHER" id="PTHR22807:SF53">
    <property type="entry name" value="RIBOSOMAL RNA SMALL SUBUNIT METHYLTRANSFERASE B-RELATED"/>
    <property type="match status" value="1"/>
</dbReference>
<dbReference type="InterPro" id="IPR029063">
    <property type="entry name" value="SAM-dependent_MTases_sf"/>
</dbReference>
<dbReference type="Gene3D" id="3.30.70.1170">
    <property type="entry name" value="Sun protein, domain 3"/>
    <property type="match status" value="1"/>
</dbReference>
<dbReference type="InterPro" id="IPR035926">
    <property type="entry name" value="NusB-like_sf"/>
</dbReference>
<dbReference type="AlphaFoldDB" id="A0A0U5AZ32"/>
<dbReference type="GO" id="GO:0006355">
    <property type="term" value="P:regulation of DNA-templated transcription"/>
    <property type="evidence" value="ECO:0007669"/>
    <property type="project" value="InterPro"/>
</dbReference>
<evidence type="ECO:0000256" key="4">
    <source>
        <dbReference type="ARBA" id="ARBA00012140"/>
    </source>
</evidence>
<feature type="active site" description="Nucleophile" evidence="14">
    <location>
        <position position="393"/>
    </location>
</feature>
<dbReference type="PROSITE" id="PS51686">
    <property type="entry name" value="SAM_MT_RSMB_NOP"/>
    <property type="match status" value="1"/>
</dbReference>
<dbReference type="KEGG" id="asoc:CB4_01712"/>
<dbReference type="Gene3D" id="3.40.50.150">
    <property type="entry name" value="Vaccinia Virus protein VP39"/>
    <property type="match status" value="1"/>
</dbReference>
<protein>
    <recommendedName>
        <fullName evidence="4">16S rRNA (cytosine(967)-C(5))-methyltransferase</fullName>
        <ecNumber evidence="4">2.1.1.176</ecNumber>
    </recommendedName>
    <alternativeName>
        <fullName evidence="11">16S rRNA m5C967 methyltransferase</fullName>
    </alternativeName>
    <alternativeName>
        <fullName evidence="12">rRNA (cytosine-C(5)-)-methyltransferase RsmB</fullName>
    </alternativeName>
</protein>
<organism evidence="15 16">
    <name type="scientific">Aneurinibacillus soli</name>
    <dbReference type="NCBI Taxonomy" id="1500254"/>
    <lineage>
        <taxon>Bacteria</taxon>
        <taxon>Bacillati</taxon>
        <taxon>Bacillota</taxon>
        <taxon>Bacilli</taxon>
        <taxon>Bacillales</taxon>
        <taxon>Paenibacillaceae</taxon>
        <taxon>Aneurinibacillus group</taxon>
        <taxon>Aneurinibacillus</taxon>
    </lineage>
</organism>
<evidence type="ECO:0000256" key="2">
    <source>
        <dbReference type="ARBA" id="ARBA00004496"/>
    </source>
</evidence>
<feature type="binding site" evidence="14">
    <location>
        <position position="340"/>
    </location>
    <ligand>
        <name>S-adenosyl-L-methionine</name>
        <dbReference type="ChEBI" id="CHEBI:59789"/>
    </ligand>
</feature>
<dbReference type="PANTHER" id="PTHR22807">
    <property type="entry name" value="NOP2 YEAST -RELATED NOL1/NOP2/FMU SUN DOMAIN-CONTAINING"/>
    <property type="match status" value="1"/>
</dbReference>
<dbReference type="InterPro" id="IPR004573">
    <property type="entry name" value="rRNA_ssu_MeTfrase_B"/>
</dbReference>
<evidence type="ECO:0000313" key="16">
    <source>
        <dbReference type="Proteomes" id="UP000217696"/>
    </source>
</evidence>
<dbReference type="EC" id="2.1.1.176" evidence="4"/>
<evidence type="ECO:0000256" key="8">
    <source>
        <dbReference type="ARBA" id="ARBA00022679"/>
    </source>
</evidence>
<keyword evidence="5" id="KW-0963">Cytoplasm</keyword>
<comment type="similarity">
    <text evidence="3 14">Belongs to the class I-like SAM-binding methyltransferase superfamily. RsmB/NOP family.</text>
</comment>
<dbReference type="GO" id="GO:0003723">
    <property type="term" value="F:RNA binding"/>
    <property type="evidence" value="ECO:0007669"/>
    <property type="project" value="UniProtKB-UniRule"/>
</dbReference>
<dbReference type="InterPro" id="IPR049560">
    <property type="entry name" value="MeTrfase_RsmB-F_NOP2_cat"/>
</dbReference>
<dbReference type="EMBL" id="AP017312">
    <property type="protein sequence ID" value="BAU27538.1"/>
    <property type="molecule type" value="Genomic_DNA"/>
</dbReference>
<dbReference type="OrthoDB" id="9810297at2"/>
<evidence type="ECO:0000256" key="3">
    <source>
        <dbReference type="ARBA" id="ARBA00007494"/>
    </source>
</evidence>
<dbReference type="SUPFAM" id="SSF53335">
    <property type="entry name" value="S-adenosyl-L-methionine-dependent methyltransferases"/>
    <property type="match status" value="1"/>
</dbReference>
<evidence type="ECO:0000256" key="10">
    <source>
        <dbReference type="ARBA" id="ARBA00022884"/>
    </source>
</evidence>
<evidence type="ECO:0000256" key="6">
    <source>
        <dbReference type="ARBA" id="ARBA00022552"/>
    </source>
</evidence>
<keyword evidence="7 14" id="KW-0489">Methyltransferase</keyword>
<dbReference type="NCBIfam" id="TIGR00563">
    <property type="entry name" value="rsmB"/>
    <property type="match status" value="1"/>
</dbReference>
<evidence type="ECO:0000256" key="13">
    <source>
        <dbReference type="ARBA" id="ARBA00047283"/>
    </source>
</evidence>
<evidence type="ECO:0000256" key="14">
    <source>
        <dbReference type="PROSITE-ProRule" id="PRU01023"/>
    </source>
</evidence>
<keyword evidence="9 14" id="KW-0949">S-adenosyl-L-methionine</keyword>
<dbReference type="FunFam" id="3.40.50.150:FF:000257">
    <property type="entry name" value="16S rRNA methyltransferase"/>
    <property type="match status" value="1"/>
</dbReference>
<dbReference type="Pfam" id="PF22458">
    <property type="entry name" value="RsmF-B_ferredox"/>
    <property type="match status" value="1"/>
</dbReference>
<dbReference type="Pfam" id="PF01189">
    <property type="entry name" value="Methyltr_RsmB-F"/>
    <property type="match status" value="1"/>
</dbReference>
<dbReference type="Pfam" id="PF01029">
    <property type="entry name" value="NusB"/>
    <property type="match status" value="1"/>
</dbReference>
<keyword evidence="6" id="KW-0698">rRNA processing</keyword>
<reference evidence="15 16" key="1">
    <citation type="submission" date="2015-12" db="EMBL/GenBank/DDBJ databases">
        <title>Genome sequence of Aneurinibacillus soli.</title>
        <authorList>
            <person name="Lee J.S."/>
            <person name="Lee K.C."/>
            <person name="Kim K.K."/>
            <person name="Lee B.W."/>
        </authorList>
    </citation>
    <scope>NUCLEOTIDE SEQUENCE [LARGE SCALE GENOMIC DNA]</scope>
    <source>
        <strain evidence="15 16">CB4</strain>
    </source>
</reference>
<evidence type="ECO:0000256" key="12">
    <source>
        <dbReference type="ARBA" id="ARBA00031088"/>
    </source>
</evidence>
<comment type="subcellular location">
    <subcellularLocation>
        <location evidence="2">Cytoplasm</location>
    </subcellularLocation>
</comment>
<keyword evidence="8 14" id="KW-0808">Transferase</keyword>
<dbReference type="NCBIfam" id="NF011494">
    <property type="entry name" value="PRK14902.1"/>
    <property type="match status" value="1"/>
</dbReference>
<accession>A0A0U5AZ32</accession>
<keyword evidence="10 14" id="KW-0694">RNA-binding</keyword>
<evidence type="ECO:0000256" key="7">
    <source>
        <dbReference type="ARBA" id="ARBA00022603"/>
    </source>
</evidence>
<dbReference type="FunFam" id="1.10.940.10:FF:000006">
    <property type="entry name" value="16S rRNA (Cytosine(967)-C(5))-methyltransferase RsmB"/>
    <property type="match status" value="1"/>
</dbReference>
<dbReference type="PROSITE" id="PS01153">
    <property type="entry name" value="NOL1_NOP2_SUN"/>
    <property type="match status" value="1"/>
</dbReference>
<name>A0A0U5AZ32_9BACL</name>
<feature type="binding site" evidence="14">
    <location>
        <position position="321"/>
    </location>
    <ligand>
        <name>S-adenosyl-L-methionine</name>
        <dbReference type="ChEBI" id="CHEBI:59789"/>
    </ligand>
</feature>
<evidence type="ECO:0000256" key="1">
    <source>
        <dbReference type="ARBA" id="ARBA00002724"/>
    </source>
</evidence>
<evidence type="ECO:0000256" key="5">
    <source>
        <dbReference type="ARBA" id="ARBA00022490"/>
    </source>
</evidence>
<dbReference type="SUPFAM" id="SSF48013">
    <property type="entry name" value="NusB-like"/>
    <property type="match status" value="1"/>
</dbReference>
<dbReference type="PRINTS" id="PR02008">
    <property type="entry name" value="RCMTFAMILY"/>
</dbReference>
<feature type="binding site" evidence="14">
    <location>
        <begin position="270"/>
        <end position="276"/>
    </location>
    <ligand>
        <name>S-adenosyl-L-methionine</name>
        <dbReference type="ChEBI" id="CHEBI:59789"/>
    </ligand>
</feature>
<comment type="catalytic activity">
    <reaction evidence="13">
        <text>cytidine(967) in 16S rRNA + S-adenosyl-L-methionine = 5-methylcytidine(967) in 16S rRNA + S-adenosyl-L-homocysteine + H(+)</text>
        <dbReference type="Rhea" id="RHEA:42748"/>
        <dbReference type="Rhea" id="RHEA-COMP:10219"/>
        <dbReference type="Rhea" id="RHEA-COMP:10220"/>
        <dbReference type="ChEBI" id="CHEBI:15378"/>
        <dbReference type="ChEBI" id="CHEBI:57856"/>
        <dbReference type="ChEBI" id="CHEBI:59789"/>
        <dbReference type="ChEBI" id="CHEBI:74483"/>
        <dbReference type="ChEBI" id="CHEBI:82748"/>
        <dbReference type="EC" id="2.1.1.176"/>
    </reaction>
</comment>
<dbReference type="InterPro" id="IPR006027">
    <property type="entry name" value="NusB_RsmB_TIM44"/>
</dbReference>
<dbReference type="Gene3D" id="1.10.940.10">
    <property type="entry name" value="NusB-like"/>
    <property type="match status" value="1"/>
</dbReference>